<proteinExistence type="inferred from homology"/>
<feature type="transmembrane region" description="Helical" evidence="2">
    <location>
        <begin position="715"/>
        <end position="748"/>
    </location>
</feature>
<feature type="transmembrane region" description="Helical" evidence="2">
    <location>
        <begin position="835"/>
        <end position="859"/>
    </location>
</feature>
<dbReference type="PANTHER" id="PTHR10796">
    <property type="entry name" value="PATCHED-RELATED"/>
    <property type="match status" value="1"/>
</dbReference>
<evidence type="ECO:0000259" key="3">
    <source>
        <dbReference type="PROSITE" id="PS50156"/>
    </source>
</evidence>
<dbReference type="SUPFAM" id="SSF82866">
    <property type="entry name" value="Multidrug efflux transporter AcrB transmembrane domain"/>
    <property type="match status" value="2"/>
</dbReference>
<dbReference type="PROSITE" id="PS50156">
    <property type="entry name" value="SSD"/>
    <property type="match status" value="1"/>
</dbReference>
<comment type="similarity">
    <text evidence="1">Belongs to the patched family.</text>
</comment>
<dbReference type="InterPro" id="IPR051697">
    <property type="entry name" value="Patched_domain-protein"/>
</dbReference>
<comment type="caution">
    <text evidence="4">The sequence shown here is derived from an EMBL/GenBank/DDBJ whole genome shotgun (WGS) entry which is preliminary data.</text>
</comment>
<evidence type="ECO:0000313" key="5">
    <source>
        <dbReference type="Proteomes" id="UP001516400"/>
    </source>
</evidence>
<feature type="transmembrane region" description="Helical" evidence="2">
    <location>
        <begin position="451"/>
        <end position="476"/>
    </location>
</feature>
<reference evidence="4 5" key="1">
    <citation type="journal article" date="2021" name="BMC Biol.">
        <title>Horizontally acquired antibacterial genes associated with adaptive radiation of ladybird beetles.</title>
        <authorList>
            <person name="Li H.S."/>
            <person name="Tang X.F."/>
            <person name="Huang Y.H."/>
            <person name="Xu Z.Y."/>
            <person name="Chen M.L."/>
            <person name="Du X.Y."/>
            <person name="Qiu B.Y."/>
            <person name="Chen P.T."/>
            <person name="Zhang W."/>
            <person name="Slipinski A."/>
            <person name="Escalona H.E."/>
            <person name="Waterhouse R.M."/>
            <person name="Zwick A."/>
            <person name="Pang H."/>
        </authorList>
    </citation>
    <scope>NUCLEOTIDE SEQUENCE [LARGE SCALE GENOMIC DNA]</scope>
    <source>
        <strain evidence="4">SYSU2018</strain>
    </source>
</reference>
<dbReference type="PANTHER" id="PTHR10796:SF130">
    <property type="entry name" value="PATCHED DOMAIN-CONTAINING PROTEIN 3-LIKE PROTEIN"/>
    <property type="match status" value="1"/>
</dbReference>
<feature type="transmembrane region" description="Helical" evidence="2">
    <location>
        <begin position="799"/>
        <end position="823"/>
    </location>
</feature>
<keyword evidence="2" id="KW-0812">Transmembrane</keyword>
<keyword evidence="2" id="KW-1133">Transmembrane helix</keyword>
<keyword evidence="5" id="KW-1185">Reference proteome</keyword>
<feature type="transmembrane region" description="Helical" evidence="2">
    <location>
        <begin position="754"/>
        <end position="778"/>
    </location>
</feature>
<evidence type="ECO:0000313" key="4">
    <source>
        <dbReference type="EMBL" id="KAL3271630.1"/>
    </source>
</evidence>
<dbReference type="AlphaFoldDB" id="A0ABD2MZ25"/>
<accession>A0ABD2MZ25</accession>
<name>A0ABD2MZ25_9CUCU</name>
<sequence>MVDQKKLNFYQKFTYSVVSSTESFFYRLGQKIGSKPVQTIVICWVIVIISAFGGFRFYQEKNPMKLWVPPESQFAKDTEWLMKTLELGFRREVMIMTAPNVLVPEVILQVLHIHEEVQRVRSPNNITWSDVCFKLPRIDRGLAKMLARETENGNKDITSSMDITLFCSFLETIPLGCFHQSILELWNYNRKEIANLTTEDIINRINHHEELLFLGHLKNYTALLSGIQKNESGHIISASALKNVWMTKLNFSAVDMNKVGNMAGTADWASEESLEWELEFETVMKKTKKTLPTTMNLYFMSARTFGDVTGKTMFQDIDKLFVGGVIMAIYVQFVISKFNLLEARIILGTLGLLSVGMSFVVGCGICFLIGIPYGPVHTSLPFLLMGLGVDDMFVIMACYDDLSVDQKKLPIPEVLGLMLKHAGVSITITSVTDILAFLIGSSTIIPNLQSYCFYAAISVLMTFVFAITFFCACFAIDQKRIENKRNGMIPCIQYKVYQRNECSQKNISNRVFHFIFDEIILTTPFKMVAILITIALAAVSMKNCFKLEQRFDPHWFVPKSDQLHTFFEERKILYPNSGFEAGLRTRLAESFRNFVKKTFITDIYNETLDDVRFNLFLSKFLSNPQYAKYQSNFQFEKPLECGVEAPKIKMAYISFNFPIFHGPSEYLPAMHEVRKIAEDANFTTGDKFCTVWSYTFATWVTDEVIDIEVLRNLQLALLSVMICTLVLVADLQTCFWIFICVLLSMVNVCGFMQLWGLTIDLVSCIGLELAIGLCVDYATHIGHTFLTVNGTRRERALKTMTSIGSAVLYGGLSTLIGVMMLGISEAYTFQAFFKIFFLVIMFGLYHGVIVMPIILSVIGPEPYLNLHKKPLNEAEMEETKCMKSNMKNSIDS</sequence>
<dbReference type="Proteomes" id="UP001516400">
    <property type="component" value="Unassembled WGS sequence"/>
</dbReference>
<dbReference type="InterPro" id="IPR053958">
    <property type="entry name" value="HMGCR/SNAP/NPC1-like_SSD"/>
</dbReference>
<feature type="transmembrane region" description="Helical" evidence="2">
    <location>
        <begin position="345"/>
        <end position="370"/>
    </location>
</feature>
<feature type="transmembrane region" description="Helical" evidence="2">
    <location>
        <begin position="519"/>
        <end position="541"/>
    </location>
</feature>
<protein>
    <recommendedName>
        <fullName evidence="3">SSD domain-containing protein</fullName>
    </recommendedName>
</protein>
<organism evidence="4 5">
    <name type="scientific">Cryptolaemus montrouzieri</name>
    <dbReference type="NCBI Taxonomy" id="559131"/>
    <lineage>
        <taxon>Eukaryota</taxon>
        <taxon>Metazoa</taxon>
        <taxon>Ecdysozoa</taxon>
        <taxon>Arthropoda</taxon>
        <taxon>Hexapoda</taxon>
        <taxon>Insecta</taxon>
        <taxon>Pterygota</taxon>
        <taxon>Neoptera</taxon>
        <taxon>Endopterygota</taxon>
        <taxon>Coleoptera</taxon>
        <taxon>Polyphaga</taxon>
        <taxon>Cucujiformia</taxon>
        <taxon>Coccinelloidea</taxon>
        <taxon>Coccinellidae</taxon>
        <taxon>Scymninae</taxon>
        <taxon>Scymnini</taxon>
        <taxon>Cryptolaemus</taxon>
    </lineage>
</organism>
<dbReference type="EMBL" id="JABFTP020000042">
    <property type="protein sequence ID" value="KAL3271630.1"/>
    <property type="molecule type" value="Genomic_DNA"/>
</dbReference>
<feature type="transmembrane region" description="Helical" evidence="2">
    <location>
        <begin position="37"/>
        <end position="58"/>
    </location>
</feature>
<dbReference type="InterPro" id="IPR000731">
    <property type="entry name" value="SSD"/>
</dbReference>
<evidence type="ECO:0000256" key="2">
    <source>
        <dbReference type="SAM" id="Phobius"/>
    </source>
</evidence>
<gene>
    <name evidence="4" type="ORF">HHI36_022104</name>
</gene>
<evidence type="ECO:0000256" key="1">
    <source>
        <dbReference type="ARBA" id="ARBA00005585"/>
    </source>
</evidence>
<keyword evidence="2" id="KW-0472">Membrane</keyword>
<feature type="transmembrane region" description="Helical" evidence="2">
    <location>
        <begin position="419"/>
        <end position="439"/>
    </location>
</feature>
<dbReference type="Pfam" id="PF12349">
    <property type="entry name" value="Sterol-sensing"/>
    <property type="match status" value="1"/>
</dbReference>
<dbReference type="Gene3D" id="1.20.1640.10">
    <property type="entry name" value="Multidrug efflux transporter AcrB transmembrane domain"/>
    <property type="match status" value="2"/>
</dbReference>
<feature type="domain" description="SSD" evidence="3">
    <location>
        <begin position="316"/>
        <end position="476"/>
    </location>
</feature>
<feature type="transmembrane region" description="Helical" evidence="2">
    <location>
        <begin position="320"/>
        <end position="339"/>
    </location>
</feature>